<gene>
    <name evidence="1" type="ORF">NQ317_017302</name>
</gene>
<comment type="caution">
    <text evidence="1">The sequence shown here is derived from an EMBL/GenBank/DDBJ whole genome shotgun (WGS) entry which is preliminary data.</text>
</comment>
<organism evidence="1 2">
    <name type="scientific">Molorchus minor</name>
    <dbReference type="NCBI Taxonomy" id="1323400"/>
    <lineage>
        <taxon>Eukaryota</taxon>
        <taxon>Metazoa</taxon>
        <taxon>Ecdysozoa</taxon>
        <taxon>Arthropoda</taxon>
        <taxon>Hexapoda</taxon>
        <taxon>Insecta</taxon>
        <taxon>Pterygota</taxon>
        <taxon>Neoptera</taxon>
        <taxon>Endopterygota</taxon>
        <taxon>Coleoptera</taxon>
        <taxon>Polyphaga</taxon>
        <taxon>Cucujiformia</taxon>
        <taxon>Chrysomeloidea</taxon>
        <taxon>Cerambycidae</taxon>
        <taxon>Lamiinae</taxon>
        <taxon>Monochamini</taxon>
        <taxon>Molorchus</taxon>
    </lineage>
</organism>
<sequence length="141" mass="16339">MVNICQVVSELIISKVSFPSTSYLVFDVNKLCNILNSIIPIVVYLGDTVPLRKRQKATSGASHTKKIVLKYRKHFRTHVDRLFIRGLRPRRFRLIFETPRIYPMFNPEQLSLTVNLDTGNLSTLASSTDLRHPIYNRHMKL</sequence>
<proteinExistence type="predicted"/>
<evidence type="ECO:0000313" key="1">
    <source>
        <dbReference type="EMBL" id="KAJ8981681.1"/>
    </source>
</evidence>
<dbReference type="EMBL" id="JAPWTJ010000172">
    <property type="protein sequence ID" value="KAJ8981681.1"/>
    <property type="molecule type" value="Genomic_DNA"/>
</dbReference>
<accession>A0ABQ9JTP5</accession>
<protein>
    <submittedName>
        <fullName evidence="1">Uncharacterized protein</fullName>
    </submittedName>
</protein>
<name>A0ABQ9JTP5_9CUCU</name>
<evidence type="ECO:0000313" key="2">
    <source>
        <dbReference type="Proteomes" id="UP001162164"/>
    </source>
</evidence>
<keyword evidence="2" id="KW-1185">Reference proteome</keyword>
<dbReference type="Proteomes" id="UP001162164">
    <property type="component" value="Unassembled WGS sequence"/>
</dbReference>
<reference evidence="1" key="1">
    <citation type="journal article" date="2023" name="Insect Mol. Biol.">
        <title>Genome sequencing provides insights into the evolution of gene families encoding plant cell wall-degrading enzymes in longhorned beetles.</title>
        <authorList>
            <person name="Shin N.R."/>
            <person name="Okamura Y."/>
            <person name="Kirsch R."/>
            <person name="Pauchet Y."/>
        </authorList>
    </citation>
    <scope>NUCLEOTIDE SEQUENCE</scope>
    <source>
        <strain evidence="1">MMC_N1</strain>
    </source>
</reference>